<dbReference type="AlphaFoldDB" id="A0A5E4NRJ8"/>
<keyword evidence="1" id="KW-0489">Methyltransferase</keyword>
<dbReference type="Gene3D" id="3.40.50.150">
    <property type="entry name" value="Vaccinia Virus protein VP39"/>
    <property type="match status" value="1"/>
</dbReference>
<reference evidence="1 2" key="1">
    <citation type="submission" date="2019-08" db="EMBL/GenBank/DDBJ databases">
        <authorList>
            <person name="Alioto T."/>
            <person name="Alioto T."/>
            <person name="Gomez Garrido J."/>
        </authorList>
    </citation>
    <scope>NUCLEOTIDE SEQUENCE [LARGE SCALE GENOMIC DNA]</scope>
</reference>
<accession>A0A5E4NRJ8</accession>
<keyword evidence="1" id="KW-0808">Transferase</keyword>
<evidence type="ECO:0000313" key="1">
    <source>
        <dbReference type="EMBL" id="VVC44285.1"/>
    </source>
</evidence>
<protein>
    <submittedName>
        <fullName evidence="1">Lysine methyltransferase,S-adenosyl-L-methionine-dependent methyltransferase</fullName>
    </submittedName>
</protein>
<dbReference type="PANTHER" id="PTHR23108">
    <property type="entry name" value="METHYLTRANSFERASE-RELATED"/>
    <property type="match status" value="1"/>
</dbReference>
<dbReference type="InterPro" id="IPR029063">
    <property type="entry name" value="SAM-dependent_MTases_sf"/>
</dbReference>
<gene>
    <name evidence="1" type="ORF">CINCED_3A014824</name>
</gene>
<dbReference type="InterPro" id="IPR038899">
    <property type="entry name" value="METTL22"/>
</dbReference>
<dbReference type="GO" id="GO:0005634">
    <property type="term" value="C:nucleus"/>
    <property type="evidence" value="ECO:0007669"/>
    <property type="project" value="TreeGrafter"/>
</dbReference>
<dbReference type="GO" id="GO:0032259">
    <property type="term" value="P:methylation"/>
    <property type="evidence" value="ECO:0007669"/>
    <property type="project" value="UniProtKB-KW"/>
</dbReference>
<dbReference type="InterPro" id="IPR019410">
    <property type="entry name" value="Methyltransf_16"/>
</dbReference>
<dbReference type="EMBL" id="CABPRJ010002377">
    <property type="protein sequence ID" value="VVC44285.1"/>
    <property type="molecule type" value="Genomic_DNA"/>
</dbReference>
<organism evidence="1 2">
    <name type="scientific">Cinara cedri</name>
    <dbReference type="NCBI Taxonomy" id="506608"/>
    <lineage>
        <taxon>Eukaryota</taxon>
        <taxon>Metazoa</taxon>
        <taxon>Ecdysozoa</taxon>
        <taxon>Arthropoda</taxon>
        <taxon>Hexapoda</taxon>
        <taxon>Insecta</taxon>
        <taxon>Pterygota</taxon>
        <taxon>Neoptera</taxon>
        <taxon>Paraneoptera</taxon>
        <taxon>Hemiptera</taxon>
        <taxon>Sternorrhyncha</taxon>
        <taxon>Aphidomorpha</taxon>
        <taxon>Aphidoidea</taxon>
        <taxon>Aphididae</taxon>
        <taxon>Lachninae</taxon>
        <taxon>Cinara</taxon>
    </lineage>
</organism>
<dbReference type="Proteomes" id="UP000325440">
    <property type="component" value="Unassembled WGS sequence"/>
</dbReference>
<dbReference type="OrthoDB" id="46564at2759"/>
<proteinExistence type="predicted"/>
<dbReference type="SUPFAM" id="SSF53335">
    <property type="entry name" value="S-adenosyl-L-methionine-dependent methyltransferases"/>
    <property type="match status" value="1"/>
</dbReference>
<name>A0A5E4NRJ8_9HEMI</name>
<sequence length="295" mass="33747">MMDNTTVEAKTYTLQSEIYREMNADEEHSVDADDDTFVIKNVRSVFRFKCQSMQPPNSDHFSVDEDGDLIVLRSPFSKAIVIEHINRTSLNMVGMQVWRSALLMGDFIMGNKNIFSGDQVILELGSGVGLTGIVAAMYCKEVVFTDIDNTNILSMIEKNIRLNRDLIVSRTTVMPLDFGEPELSDVLWTKLRDVNIIIAADVIYDNEITKQLVNTLKKIMAVSPMKTAYIGMEKRYVFSSVDLDVCAPSYEYFCDLLKQNNWFQVEILDCNFSQYFQYNKVKELVILKLTTNHSM</sequence>
<keyword evidence="2" id="KW-1185">Reference proteome</keyword>
<dbReference type="Pfam" id="PF10294">
    <property type="entry name" value="Methyltransf_16"/>
    <property type="match status" value="1"/>
</dbReference>
<dbReference type="GO" id="GO:0008276">
    <property type="term" value="F:protein methyltransferase activity"/>
    <property type="evidence" value="ECO:0007669"/>
    <property type="project" value="InterPro"/>
</dbReference>
<evidence type="ECO:0000313" key="2">
    <source>
        <dbReference type="Proteomes" id="UP000325440"/>
    </source>
</evidence>
<dbReference type="PANTHER" id="PTHR23108:SF0">
    <property type="entry name" value="METHYLTRANSFERASE-LIKE PROTEIN 22"/>
    <property type="match status" value="1"/>
</dbReference>